<feature type="transmembrane region" description="Helical" evidence="1">
    <location>
        <begin position="250"/>
        <end position="274"/>
    </location>
</feature>
<dbReference type="PANTHER" id="PTHR37305:SF1">
    <property type="entry name" value="MEMBRANE PROTEIN"/>
    <property type="match status" value="1"/>
</dbReference>
<evidence type="ECO:0000313" key="2">
    <source>
        <dbReference type="EMBL" id="MBS2961861.1"/>
    </source>
</evidence>
<evidence type="ECO:0000313" key="3">
    <source>
        <dbReference type="Proteomes" id="UP000677913"/>
    </source>
</evidence>
<proteinExistence type="predicted"/>
<dbReference type="AlphaFoldDB" id="A0A8J7WGI9"/>
<dbReference type="RefSeq" id="WP_211463929.1">
    <property type="nucleotide sequence ID" value="NZ_JAGSXH010000004.1"/>
</dbReference>
<dbReference type="GO" id="GO:0005886">
    <property type="term" value="C:plasma membrane"/>
    <property type="evidence" value="ECO:0007669"/>
    <property type="project" value="UniProtKB-SubCell"/>
</dbReference>
<dbReference type="GO" id="GO:0140359">
    <property type="term" value="F:ABC-type transporter activity"/>
    <property type="evidence" value="ECO:0007669"/>
    <property type="project" value="InterPro"/>
</dbReference>
<feature type="transmembrane region" description="Helical" evidence="1">
    <location>
        <begin position="43"/>
        <end position="64"/>
    </location>
</feature>
<feature type="transmembrane region" description="Helical" evidence="1">
    <location>
        <begin position="84"/>
        <end position="105"/>
    </location>
</feature>
<keyword evidence="1" id="KW-1133">Transmembrane helix</keyword>
<feature type="transmembrane region" description="Helical" evidence="1">
    <location>
        <begin position="201"/>
        <end position="219"/>
    </location>
</feature>
<dbReference type="Proteomes" id="UP000677913">
    <property type="component" value="Unassembled WGS sequence"/>
</dbReference>
<evidence type="ECO:0000256" key="1">
    <source>
        <dbReference type="SAM" id="Phobius"/>
    </source>
</evidence>
<reference evidence="2" key="1">
    <citation type="submission" date="2021-04" db="EMBL/GenBank/DDBJ databases">
        <title>Genome based classification of Actinospica acidithermotolerans sp. nov., an actinobacterium isolated from an Indonesian hot spring.</title>
        <authorList>
            <person name="Kusuma A.B."/>
            <person name="Putra K.E."/>
            <person name="Nafisah S."/>
            <person name="Loh J."/>
            <person name="Nouioui I."/>
            <person name="Goodfellow M."/>
        </authorList>
    </citation>
    <scope>NUCLEOTIDE SEQUENCE</scope>
    <source>
        <strain evidence="2">DSM 45618</strain>
    </source>
</reference>
<feature type="transmembrane region" description="Helical" evidence="1">
    <location>
        <begin position="171"/>
        <end position="194"/>
    </location>
</feature>
<name>A0A8J7WGI9_9ACTN</name>
<keyword evidence="1" id="KW-0472">Membrane</keyword>
<accession>A0A8J7WGI9</accession>
<organism evidence="2 3">
    <name type="scientific">Actinocrinis puniceicyclus</name>
    <dbReference type="NCBI Taxonomy" id="977794"/>
    <lineage>
        <taxon>Bacteria</taxon>
        <taxon>Bacillati</taxon>
        <taxon>Actinomycetota</taxon>
        <taxon>Actinomycetes</taxon>
        <taxon>Catenulisporales</taxon>
        <taxon>Actinospicaceae</taxon>
        <taxon>Actinocrinis</taxon>
    </lineage>
</organism>
<dbReference type="PANTHER" id="PTHR37305">
    <property type="entry name" value="INTEGRAL MEMBRANE PROTEIN-RELATED"/>
    <property type="match status" value="1"/>
</dbReference>
<sequence>MTTATTSSALGGLTALPPASGRAGFGGALRSEWTKIRSVRSTMWTLGSAVVVTIGISVLGNWGRANHSGANAARLAQEDLTQRTLFGIILGQLIMVVFGAMAITSEYSTGMVRTSLTAQPRRAPVFAAKLLVVSFVAFVIGEVISFVSFLISSSFWRSKGISLSLSSPHAMQAVIGGGLYLAGSAILAFGLGAILRHTAGAITSGVGLLFVVTILANFLPDNWQQHLDKWLPFNSGGQVWATQHVPGNDLSAWTGFGVFMIYGAVAVLLGAYVFRNRDA</sequence>
<protein>
    <submittedName>
        <fullName evidence="2">ABC transporter permease subunit</fullName>
    </submittedName>
</protein>
<gene>
    <name evidence="2" type="ORF">KGA66_02295</name>
</gene>
<feature type="transmembrane region" description="Helical" evidence="1">
    <location>
        <begin position="126"/>
        <end position="151"/>
    </location>
</feature>
<dbReference type="Pfam" id="PF12730">
    <property type="entry name" value="ABC2_membrane_4"/>
    <property type="match status" value="1"/>
</dbReference>
<comment type="caution">
    <text evidence="2">The sequence shown here is derived from an EMBL/GenBank/DDBJ whole genome shotgun (WGS) entry which is preliminary data.</text>
</comment>
<keyword evidence="3" id="KW-1185">Reference proteome</keyword>
<dbReference type="EMBL" id="JAGSXH010000004">
    <property type="protein sequence ID" value="MBS2961861.1"/>
    <property type="molecule type" value="Genomic_DNA"/>
</dbReference>
<keyword evidence="1" id="KW-0812">Transmembrane</keyword>